<comment type="similarity">
    <text evidence="2">Belongs to the class-I pyridoxal-phosphate-dependent aminotransferase family.</text>
</comment>
<name>A0ABX0SJX2_9ACTN</name>
<dbReference type="InterPro" id="IPR015424">
    <property type="entry name" value="PyrdxlP-dep_Trfase"/>
</dbReference>
<evidence type="ECO:0000256" key="3">
    <source>
        <dbReference type="ARBA" id="ARBA00022576"/>
    </source>
</evidence>
<comment type="caution">
    <text evidence="7">The sequence shown here is derived from an EMBL/GenBank/DDBJ whole genome shotgun (WGS) entry which is preliminary data.</text>
</comment>
<keyword evidence="3 7" id="KW-0032">Aminotransferase</keyword>
<evidence type="ECO:0000259" key="6">
    <source>
        <dbReference type="Pfam" id="PF00155"/>
    </source>
</evidence>
<gene>
    <name evidence="7" type="ORF">FB473_002253</name>
</gene>
<accession>A0ABX0SJX2</accession>
<keyword evidence="4 7" id="KW-0808">Transferase</keyword>
<dbReference type="InterPro" id="IPR050596">
    <property type="entry name" value="AspAT/PAT-like"/>
</dbReference>
<dbReference type="PANTHER" id="PTHR46383">
    <property type="entry name" value="ASPARTATE AMINOTRANSFERASE"/>
    <property type="match status" value="1"/>
</dbReference>
<dbReference type="Proteomes" id="UP000749311">
    <property type="component" value="Unassembled WGS sequence"/>
</dbReference>
<evidence type="ECO:0000313" key="7">
    <source>
        <dbReference type="EMBL" id="NIH57608.1"/>
    </source>
</evidence>
<organism evidence="7 8">
    <name type="scientific">Brooklawnia cerclae</name>
    <dbReference type="NCBI Taxonomy" id="349934"/>
    <lineage>
        <taxon>Bacteria</taxon>
        <taxon>Bacillati</taxon>
        <taxon>Actinomycetota</taxon>
        <taxon>Actinomycetes</taxon>
        <taxon>Propionibacteriales</taxon>
        <taxon>Propionibacteriaceae</taxon>
        <taxon>Brooklawnia</taxon>
    </lineage>
</organism>
<proteinExistence type="inferred from homology"/>
<dbReference type="Pfam" id="PF00155">
    <property type="entry name" value="Aminotran_1_2"/>
    <property type="match status" value="1"/>
</dbReference>
<dbReference type="CDD" id="cd00609">
    <property type="entry name" value="AAT_like"/>
    <property type="match status" value="1"/>
</dbReference>
<dbReference type="SUPFAM" id="SSF53383">
    <property type="entry name" value="PLP-dependent transferases"/>
    <property type="match status" value="1"/>
</dbReference>
<dbReference type="Gene3D" id="3.40.640.10">
    <property type="entry name" value="Type I PLP-dependent aspartate aminotransferase-like (Major domain)"/>
    <property type="match status" value="1"/>
</dbReference>
<keyword evidence="8" id="KW-1185">Reference proteome</keyword>
<evidence type="ECO:0000256" key="1">
    <source>
        <dbReference type="ARBA" id="ARBA00001933"/>
    </source>
</evidence>
<dbReference type="InterPro" id="IPR015421">
    <property type="entry name" value="PyrdxlP-dep_Trfase_major"/>
</dbReference>
<dbReference type="InterPro" id="IPR004839">
    <property type="entry name" value="Aminotransferase_I/II_large"/>
</dbReference>
<comment type="cofactor">
    <cofactor evidence="1">
        <name>pyridoxal 5'-phosphate</name>
        <dbReference type="ChEBI" id="CHEBI:597326"/>
    </cofactor>
</comment>
<keyword evidence="5" id="KW-0663">Pyridoxal phosphate</keyword>
<dbReference type="EC" id="2.6.1.1" evidence="7"/>
<evidence type="ECO:0000256" key="2">
    <source>
        <dbReference type="ARBA" id="ARBA00007441"/>
    </source>
</evidence>
<reference evidence="7 8" key="1">
    <citation type="submission" date="2020-02" db="EMBL/GenBank/DDBJ databases">
        <title>Sequencing the genomes of 1000 actinobacteria strains.</title>
        <authorList>
            <person name="Klenk H.-P."/>
        </authorList>
    </citation>
    <scope>NUCLEOTIDE SEQUENCE [LARGE SCALE GENOMIC DNA]</scope>
    <source>
        <strain evidence="7 8">DSM 19609</strain>
    </source>
</reference>
<evidence type="ECO:0000256" key="4">
    <source>
        <dbReference type="ARBA" id="ARBA00022679"/>
    </source>
</evidence>
<dbReference type="EMBL" id="JAAMOZ010000001">
    <property type="protein sequence ID" value="NIH57608.1"/>
    <property type="molecule type" value="Genomic_DNA"/>
</dbReference>
<feature type="domain" description="Aminotransferase class I/classII large" evidence="6">
    <location>
        <begin position="27"/>
        <end position="377"/>
    </location>
</feature>
<dbReference type="GO" id="GO:0004069">
    <property type="term" value="F:L-aspartate:2-oxoglutarate aminotransferase activity"/>
    <property type="evidence" value="ECO:0007669"/>
    <property type="project" value="UniProtKB-EC"/>
</dbReference>
<dbReference type="InterPro" id="IPR015422">
    <property type="entry name" value="PyrdxlP-dep_Trfase_small"/>
</dbReference>
<dbReference type="Gene3D" id="3.90.1150.10">
    <property type="entry name" value="Aspartate Aminotransferase, domain 1"/>
    <property type="match status" value="1"/>
</dbReference>
<sequence length="393" mass="42571">MATSPVSARVRRVRDVSRRNEVPAHADLIELSKGEPDLDTPRPVVEAMTGAIAAGWTHYATVKGDPELREALVTDANRRHGTSYSAADCVITHGGAAAITATVLALVDHGDRVVTADPSYSLYRDAVALAGGELVEVEIRPGDESAGLRRLAQRAIAEDATMIMLCNPVNPSGATYDRTELESLAATLTGTSIRVFVDEAYEAYVYEDGAFATALDVPSLIERLIFCQTFSKTYAMTGWRIGYVVSSDAQALQAILDVHKTFNGPLNTAVQRAAIEAIRTRDDVIPAMLAEYAQRRAYVMDRLSAVPGVRFVAPVGAFYVFFEYDLDIGSAELRDLLVREHGIALRPGSEFGDAGEHHLRLSYTYSMDTLAAGIDRLEKAFTELAGMRAVTAP</sequence>
<protein>
    <submittedName>
        <fullName evidence="7">Aspartate aminotransferase</fullName>
        <ecNumber evidence="7">2.6.1.1</ecNumber>
    </submittedName>
</protein>
<evidence type="ECO:0000313" key="8">
    <source>
        <dbReference type="Proteomes" id="UP000749311"/>
    </source>
</evidence>
<evidence type="ECO:0000256" key="5">
    <source>
        <dbReference type="ARBA" id="ARBA00022898"/>
    </source>
</evidence>
<dbReference type="PANTHER" id="PTHR46383:SF1">
    <property type="entry name" value="ASPARTATE AMINOTRANSFERASE"/>
    <property type="match status" value="1"/>
</dbReference>